<dbReference type="AlphaFoldDB" id="A0A4C1TEP1"/>
<dbReference type="EMBL" id="BGZK01000054">
    <property type="protein sequence ID" value="GBP12932.1"/>
    <property type="molecule type" value="Genomic_DNA"/>
</dbReference>
<sequence>MRAAGRFYLRRSVDKDGKVRIARRGLQSAGNAVSDKPNFTVKALFDVPKFHVKISSRETHPHDSRAPFSYTGGFRRHYTASPVTARDTPKCGYIFVGNFSSLTIQKHSIDFSEILEQRILRSRLLRNSKPKIVQWSCLKVLNALRPMQDL</sequence>
<dbReference type="Proteomes" id="UP000299102">
    <property type="component" value="Unassembled WGS sequence"/>
</dbReference>
<proteinExistence type="predicted"/>
<comment type="caution">
    <text evidence="1">The sequence shown here is derived from an EMBL/GenBank/DDBJ whole genome shotgun (WGS) entry which is preliminary data.</text>
</comment>
<evidence type="ECO:0000313" key="1">
    <source>
        <dbReference type="EMBL" id="GBP12932.1"/>
    </source>
</evidence>
<reference evidence="1 2" key="1">
    <citation type="journal article" date="2019" name="Commun. Biol.">
        <title>The bagworm genome reveals a unique fibroin gene that provides high tensile strength.</title>
        <authorList>
            <person name="Kono N."/>
            <person name="Nakamura H."/>
            <person name="Ohtoshi R."/>
            <person name="Tomita M."/>
            <person name="Numata K."/>
            <person name="Arakawa K."/>
        </authorList>
    </citation>
    <scope>NUCLEOTIDE SEQUENCE [LARGE SCALE GENOMIC DNA]</scope>
</reference>
<evidence type="ECO:0000313" key="2">
    <source>
        <dbReference type="Proteomes" id="UP000299102"/>
    </source>
</evidence>
<name>A0A4C1TEP1_EUMVA</name>
<accession>A0A4C1TEP1</accession>
<organism evidence="1 2">
    <name type="scientific">Eumeta variegata</name>
    <name type="common">Bagworm moth</name>
    <name type="synonym">Eumeta japonica</name>
    <dbReference type="NCBI Taxonomy" id="151549"/>
    <lineage>
        <taxon>Eukaryota</taxon>
        <taxon>Metazoa</taxon>
        <taxon>Ecdysozoa</taxon>
        <taxon>Arthropoda</taxon>
        <taxon>Hexapoda</taxon>
        <taxon>Insecta</taxon>
        <taxon>Pterygota</taxon>
        <taxon>Neoptera</taxon>
        <taxon>Endopterygota</taxon>
        <taxon>Lepidoptera</taxon>
        <taxon>Glossata</taxon>
        <taxon>Ditrysia</taxon>
        <taxon>Tineoidea</taxon>
        <taxon>Psychidae</taxon>
        <taxon>Oiketicinae</taxon>
        <taxon>Eumeta</taxon>
    </lineage>
</organism>
<keyword evidence="2" id="KW-1185">Reference proteome</keyword>
<gene>
    <name evidence="1" type="ORF">EVAR_79279_1</name>
</gene>
<protein>
    <submittedName>
        <fullName evidence="1">Uncharacterized protein</fullName>
    </submittedName>
</protein>